<proteinExistence type="predicted"/>
<dbReference type="PATRIC" id="fig|2033.6.peg.3959"/>
<dbReference type="EMBL" id="LDRT01000092">
    <property type="protein sequence ID" value="KTR93221.1"/>
    <property type="molecule type" value="Genomic_DNA"/>
</dbReference>
<dbReference type="Proteomes" id="UP000075025">
    <property type="component" value="Unassembled WGS sequence"/>
</dbReference>
<protein>
    <submittedName>
        <fullName evidence="1">Uncharacterized protein</fullName>
    </submittedName>
</protein>
<accession>A0A147EUX6</accession>
<comment type="caution">
    <text evidence="1">The sequence shown here is derived from an EMBL/GenBank/DDBJ whole genome shotgun (WGS) entry which is preliminary data.</text>
</comment>
<organism evidence="1 2">
    <name type="scientific">Microbacterium testaceum</name>
    <name type="common">Aureobacterium testaceum</name>
    <name type="synonym">Brevibacterium testaceum</name>
    <dbReference type="NCBI Taxonomy" id="2033"/>
    <lineage>
        <taxon>Bacteria</taxon>
        <taxon>Bacillati</taxon>
        <taxon>Actinomycetota</taxon>
        <taxon>Actinomycetes</taxon>
        <taxon>Micrococcales</taxon>
        <taxon>Microbacteriaceae</taxon>
        <taxon>Microbacterium</taxon>
    </lineage>
</organism>
<dbReference type="InterPro" id="IPR046175">
    <property type="entry name" value="DUF6177"/>
</dbReference>
<name>A0A147EUX6_MICTE</name>
<dbReference type="Pfam" id="PF19674">
    <property type="entry name" value="DUF6177"/>
    <property type="match status" value="1"/>
</dbReference>
<evidence type="ECO:0000313" key="2">
    <source>
        <dbReference type="Proteomes" id="UP000075025"/>
    </source>
</evidence>
<reference evidence="1 2" key="1">
    <citation type="journal article" date="2016" name="Front. Microbiol.">
        <title>Genomic Resource of Rice Seed Associated Bacteria.</title>
        <authorList>
            <person name="Midha S."/>
            <person name="Bansal K."/>
            <person name="Sharma S."/>
            <person name="Kumar N."/>
            <person name="Patil P.P."/>
            <person name="Chaudhry V."/>
            <person name="Patil P.B."/>
        </authorList>
    </citation>
    <scope>NUCLEOTIDE SEQUENCE [LARGE SCALE GENOMIC DNA]</scope>
    <source>
        <strain evidence="1 2">NS220</strain>
    </source>
</reference>
<sequence length="350" mass="37610">MGMLSHPLIDEIVEGIAVSESRAPLLALTATRTDLLMQAGRARHPLVFLTGDGTRLTEPMRAALVATRIPWVVRTAGGLRDGLTWRPLPDLASAFDSAPAAPHPDALYLEQPTTLQLVASVSVRHRADASTRLGAALEVLARPAEAAPVAWGPNEPAEYAWDRDALTAFARARMPSDTRVIATGETARPMVATLTARRTARGVEEVTEALISLGALDDPATDARADAAVELLDELAVTPWPLMAAVFTRPGRADLTTSAFVAPTPRPLALLIGAPAVRDLALDAAIWADRFAARVAGRPRTPALVIPLRRSEEPAEIAWNRLVEIAETLGVERVAELTGFRLDIDEWRSR</sequence>
<dbReference type="AlphaFoldDB" id="A0A147EUX6"/>
<gene>
    <name evidence="1" type="ORF">NS220_13230</name>
</gene>
<evidence type="ECO:0000313" key="1">
    <source>
        <dbReference type="EMBL" id="KTR93221.1"/>
    </source>
</evidence>